<evidence type="ECO:0000313" key="1">
    <source>
        <dbReference type="Proteomes" id="UP000887580"/>
    </source>
</evidence>
<dbReference type="WBParaSite" id="PS1159_v2.g11426.t1">
    <property type="protein sequence ID" value="PS1159_v2.g11426.t1"/>
    <property type="gene ID" value="PS1159_v2.g11426"/>
</dbReference>
<organism evidence="1 2">
    <name type="scientific">Panagrolaimus sp. PS1159</name>
    <dbReference type="NCBI Taxonomy" id="55785"/>
    <lineage>
        <taxon>Eukaryota</taxon>
        <taxon>Metazoa</taxon>
        <taxon>Ecdysozoa</taxon>
        <taxon>Nematoda</taxon>
        <taxon>Chromadorea</taxon>
        <taxon>Rhabditida</taxon>
        <taxon>Tylenchina</taxon>
        <taxon>Panagrolaimomorpha</taxon>
        <taxon>Panagrolaimoidea</taxon>
        <taxon>Panagrolaimidae</taxon>
        <taxon>Panagrolaimus</taxon>
    </lineage>
</organism>
<evidence type="ECO:0000313" key="2">
    <source>
        <dbReference type="WBParaSite" id="PS1159_v2.g11426.t1"/>
    </source>
</evidence>
<accession>A0AC35EWQ3</accession>
<name>A0AC35EWQ3_9BILA</name>
<reference evidence="2" key="1">
    <citation type="submission" date="2022-11" db="UniProtKB">
        <authorList>
            <consortium name="WormBaseParasite"/>
        </authorList>
    </citation>
    <scope>IDENTIFICATION</scope>
</reference>
<dbReference type="Proteomes" id="UP000887580">
    <property type="component" value="Unplaced"/>
</dbReference>
<protein>
    <submittedName>
        <fullName evidence="2">Uncharacterized protein</fullName>
    </submittedName>
</protein>
<sequence length="86" mass="10385">MLRSTIAKIKRNFKLYLKNWINGPCGRDFYTAYDITKNRTNNHPEVYHSRQRLICDKYRMPLEEAADDEEEYQTAFEETDDEDDDE</sequence>
<proteinExistence type="predicted"/>